<reference evidence="1" key="2">
    <citation type="submission" date="2020-11" db="EMBL/GenBank/DDBJ databases">
        <authorList>
            <person name="McCartney M.A."/>
            <person name="Auch B."/>
            <person name="Kono T."/>
            <person name="Mallez S."/>
            <person name="Becker A."/>
            <person name="Gohl D.M."/>
            <person name="Silverstein K.A.T."/>
            <person name="Koren S."/>
            <person name="Bechman K.B."/>
            <person name="Herman A."/>
            <person name="Abrahante J.E."/>
            <person name="Garbe J."/>
        </authorList>
    </citation>
    <scope>NUCLEOTIDE SEQUENCE</scope>
    <source>
        <strain evidence="1">Duluth1</strain>
        <tissue evidence="1">Whole animal</tissue>
    </source>
</reference>
<dbReference type="EMBL" id="JAIWYP010000009">
    <property type="protein sequence ID" value="KAH3776269.1"/>
    <property type="molecule type" value="Genomic_DNA"/>
</dbReference>
<dbReference type="AlphaFoldDB" id="A0A9D4IKF1"/>
<comment type="caution">
    <text evidence="1">The sequence shown here is derived from an EMBL/GenBank/DDBJ whole genome shotgun (WGS) entry which is preliminary data.</text>
</comment>
<name>A0A9D4IKF1_DREPO</name>
<reference evidence="1" key="1">
    <citation type="journal article" date="2019" name="bioRxiv">
        <title>The Genome of the Zebra Mussel, Dreissena polymorpha: A Resource for Invasive Species Research.</title>
        <authorList>
            <person name="McCartney M.A."/>
            <person name="Auch B."/>
            <person name="Kono T."/>
            <person name="Mallez S."/>
            <person name="Zhang Y."/>
            <person name="Obille A."/>
            <person name="Becker A."/>
            <person name="Abrahante J.E."/>
            <person name="Garbe J."/>
            <person name="Badalamenti J.P."/>
            <person name="Herman A."/>
            <person name="Mangelson H."/>
            <person name="Liachko I."/>
            <person name="Sullivan S."/>
            <person name="Sone E.D."/>
            <person name="Koren S."/>
            <person name="Silverstein K.A.T."/>
            <person name="Beckman K.B."/>
            <person name="Gohl D.M."/>
        </authorList>
    </citation>
    <scope>NUCLEOTIDE SEQUENCE</scope>
    <source>
        <strain evidence="1">Duluth1</strain>
        <tissue evidence="1">Whole animal</tissue>
    </source>
</reference>
<gene>
    <name evidence="1" type="ORF">DPMN_177689</name>
</gene>
<sequence>MVSGVFTVVDMRGIVFTVEIVDENGTRSYSITSFDSNGLGMPAEGDQFLNIV</sequence>
<organism evidence="1 2">
    <name type="scientific">Dreissena polymorpha</name>
    <name type="common">Zebra mussel</name>
    <name type="synonym">Mytilus polymorpha</name>
    <dbReference type="NCBI Taxonomy" id="45954"/>
    <lineage>
        <taxon>Eukaryota</taxon>
        <taxon>Metazoa</taxon>
        <taxon>Spiralia</taxon>
        <taxon>Lophotrochozoa</taxon>
        <taxon>Mollusca</taxon>
        <taxon>Bivalvia</taxon>
        <taxon>Autobranchia</taxon>
        <taxon>Heteroconchia</taxon>
        <taxon>Euheterodonta</taxon>
        <taxon>Imparidentia</taxon>
        <taxon>Neoheterodontei</taxon>
        <taxon>Myida</taxon>
        <taxon>Dreissenoidea</taxon>
        <taxon>Dreissenidae</taxon>
        <taxon>Dreissena</taxon>
    </lineage>
</organism>
<proteinExistence type="predicted"/>
<evidence type="ECO:0000313" key="2">
    <source>
        <dbReference type="Proteomes" id="UP000828390"/>
    </source>
</evidence>
<protein>
    <submittedName>
        <fullName evidence="1">Uncharacterized protein</fullName>
    </submittedName>
</protein>
<evidence type="ECO:0000313" key="1">
    <source>
        <dbReference type="EMBL" id="KAH3776269.1"/>
    </source>
</evidence>
<accession>A0A9D4IKF1</accession>
<dbReference type="Proteomes" id="UP000828390">
    <property type="component" value="Unassembled WGS sequence"/>
</dbReference>
<keyword evidence="2" id="KW-1185">Reference proteome</keyword>